<dbReference type="Proteomes" id="UP000591941">
    <property type="component" value="Unassembled WGS sequence"/>
</dbReference>
<organism evidence="6 7">
    <name type="scientific">Negativicoccus succinicivorans</name>
    <dbReference type="NCBI Taxonomy" id="620903"/>
    <lineage>
        <taxon>Bacteria</taxon>
        <taxon>Bacillati</taxon>
        <taxon>Bacillota</taxon>
        <taxon>Negativicutes</taxon>
        <taxon>Veillonellales</taxon>
        <taxon>Veillonellaceae</taxon>
        <taxon>Negativicoccus</taxon>
    </lineage>
</organism>
<comment type="caution">
    <text evidence="6">The sequence shown here is derived from an EMBL/GenBank/DDBJ whole genome shotgun (WGS) entry which is preliminary data.</text>
</comment>
<dbReference type="InterPro" id="IPR023772">
    <property type="entry name" value="DNA-bd_HTH_TetR-type_CS"/>
</dbReference>
<keyword evidence="3" id="KW-0804">Transcription</keyword>
<evidence type="ECO:0000313" key="7">
    <source>
        <dbReference type="Proteomes" id="UP000591941"/>
    </source>
</evidence>
<dbReference type="PANTHER" id="PTHR30055:SF234">
    <property type="entry name" value="HTH-TYPE TRANSCRIPTIONAL REGULATOR BETI"/>
    <property type="match status" value="1"/>
</dbReference>
<gene>
    <name evidence="6" type="ORF">HNR45_000788</name>
</gene>
<dbReference type="GeneID" id="93486065"/>
<sequence length="209" mass="24226">MNRKLTGKGLRVRDRMIQETARIIREQGFKQATVRAISERAGVNIASIRYYFGSKDELIGAAIDYLMDNFENIVHYLEKGDVAPEDRLFSFMRNYFRLANIHPALYRSISYSPTEDHQNTYFIYTNLLHDRCWDPILRTISEYTGVRDQALLQIKTLQLFASLEYPLILHSNRSEGPGLAYIYPNHLDDYIRVLIASLKTVQNISAGKK</sequence>
<reference evidence="6 7" key="1">
    <citation type="submission" date="2020-08" db="EMBL/GenBank/DDBJ databases">
        <title>Genomic Encyclopedia of Type Strains, Phase IV (KMG-IV): sequencing the most valuable type-strain genomes for metagenomic binning, comparative biology and taxonomic classification.</title>
        <authorList>
            <person name="Goeker M."/>
        </authorList>
    </citation>
    <scope>NUCLEOTIDE SEQUENCE [LARGE SCALE GENOMIC DNA]</scope>
    <source>
        <strain evidence="6 7">DSM 21255</strain>
    </source>
</reference>
<keyword evidence="2 4" id="KW-0238">DNA-binding</keyword>
<name>A0A841R1J1_9FIRM</name>
<dbReference type="InterPro" id="IPR001647">
    <property type="entry name" value="HTH_TetR"/>
</dbReference>
<dbReference type="Pfam" id="PF00440">
    <property type="entry name" value="TetR_N"/>
    <property type="match status" value="1"/>
</dbReference>
<evidence type="ECO:0000256" key="2">
    <source>
        <dbReference type="ARBA" id="ARBA00023125"/>
    </source>
</evidence>
<evidence type="ECO:0000256" key="4">
    <source>
        <dbReference type="PROSITE-ProRule" id="PRU00335"/>
    </source>
</evidence>
<dbReference type="PROSITE" id="PS01081">
    <property type="entry name" value="HTH_TETR_1"/>
    <property type="match status" value="1"/>
</dbReference>
<dbReference type="AlphaFoldDB" id="A0A841R1J1"/>
<evidence type="ECO:0000259" key="5">
    <source>
        <dbReference type="PROSITE" id="PS50977"/>
    </source>
</evidence>
<dbReference type="EMBL" id="JACHHI010000003">
    <property type="protein sequence ID" value="MBB6477755.1"/>
    <property type="molecule type" value="Genomic_DNA"/>
</dbReference>
<dbReference type="PRINTS" id="PR00455">
    <property type="entry name" value="HTHTETR"/>
</dbReference>
<evidence type="ECO:0000256" key="3">
    <source>
        <dbReference type="ARBA" id="ARBA00023163"/>
    </source>
</evidence>
<evidence type="ECO:0000313" key="6">
    <source>
        <dbReference type="EMBL" id="MBB6477755.1"/>
    </source>
</evidence>
<dbReference type="OrthoDB" id="9789566at2"/>
<proteinExistence type="predicted"/>
<dbReference type="PROSITE" id="PS50977">
    <property type="entry name" value="HTH_TETR_2"/>
    <property type="match status" value="1"/>
</dbReference>
<feature type="domain" description="HTH tetR-type" evidence="5">
    <location>
        <begin position="10"/>
        <end position="70"/>
    </location>
</feature>
<dbReference type="RefSeq" id="WP_024048053.1">
    <property type="nucleotide sequence ID" value="NZ_CABWNB010000002.1"/>
</dbReference>
<keyword evidence="7" id="KW-1185">Reference proteome</keyword>
<dbReference type="SUPFAM" id="SSF46689">
    <property type="entry name" value="Homeodomain-like"/>
    <property type="match status" value="1"/>
</dbReference>
<dbReference type="Gene3D" id="1.10.357.10">
    <property type="entry name" value="Tetracycline Repressor, domain 2"/>
    <property type="match status" value="1"/>
</dbReference>
<dbReference type="InterPro" id="IPR050109">
    <property type="entry name" value="HTH-type_TetR-like_transc_reg"/>
</dbReference>
<dbReference type="GO" id="GO:0000976">
    <property type="term" value="F:transcription cis-regulatory region binding"/>
    <property type="evidence" value="ECO:0007669"/>
    <property type="project" value="TreeGrafter"/>
</dbReference>
<feature type="DNA-binding region" description="H-T-H motif" evidence="4">
    <location>
        <begin position="33"/>
        <end position="52"/>
    </location>
</feature>
<dbReference type="GO" id="GO:0003700">
    <property type="term" value="F:DNA-binding transcription factor activity"/>
    <property type="evidence" value="ECO:0007669"/>
    <property type="project" value="TreeGrafter"/>
</dbReference>
<protein>
    <submittedName>
        <fullName evidence="6">AcrR family transcriptional regulator</fullName>
    </submittedName>
</protein>
<evidence type="ECO:0000256" key="1">
    <source>
        <dbReference type="ARBA" id="ARBA00023015"/>
    </source>
</evidence>
<dbReference type="InterPro" id="IPR009057">
    <property type="entry name" value="Homeodomain-like_sf"/>
</dbReference>
<accession>A0A841R1J1</accession>
<keyword evidence="1" id="KW-0805">Transcription regulation</keyword>
<dbReference type="PANTHER" id="PTHR30055">
    <property type="entry name" value="HTH-TYPE TRANSCRIPTIONAL REGULATOR RUTR"/>
    <property type="match status" value="1"/>
</dbReference>